<dbReference type="SMART" id="SM01202">
    <property type="entry name" value="FerI"/>
    <property type="match status" value="1"/>
</dbReference>
<feature type="region of interest" description="Disordered" evidence="6">
    <location>
        <begin position="1010"/>
        <end position="1119"/>
    </location>
</feature>
<dbReference type="Pfam" id="PF00168">
    <property type="entry name" value="C2"/>
    <property type="match status" value="5"/>
</dbReference>
<evidence type="ECO:0000259" key="8">
    <source>
        <dbReference type="PROSITE" id="PS50004"/>
    </source>
</evidence>
<dbReference type="InterPro" id="IPR037724">
    <property type="entry name" value="C2E_Ferlin"/>
</dbReference>
<keyword evidence="5 7" id="KW-0472">Membrane</keyword>
<feature type="domain" description="C2" evidence="8">
    <location>
        <begin position="1328"/>
        <end position="1458"/>
    </location>
</feature>
<evidence type="ECO:0000256" key="5">
    <source>
        <dbReference type="ARBA" id="ARBA00023136"/>
    </source>
</evidence>
<protein>
    <submittedName>
        <fullName evidence="9">Ferlin, putative</fullName>
    </submittedName>
</protein>
<evidence type="ECO:0000256" key="2">
    <source>
        <dbReference type="ARBA" id="ARBA00022692"/>
    </source>
</evidence>
<dbReference type="VEuPathDB" id="PlasmoDB:PRCDC_0805900"/>
<keyword evidence="4 7" id="KW-1133">Transmembrane helix</keyword>
<keyword evidence="2 7" id="KW-0812">Transmembrane</keyword>
<dbReference type="CDD" id="cd00030">
    <property type="entry name" value="C2"/>
    <property type="match status" value="1"/>
</dbReference>
<reference evidence="9 10" key="1">
    <citation type="submission" date="2016-09" db="EMBL/GenBank/DDBJ databases">
        <authorList>
            <consortium name="Pathogen Informatics"/>
        </authorList>
    </citation>
    <scope>NUCLEOTIDE SEQUENCE [LARGE SCALE GENOMIC DNA]</scope>
</reference>
<accession>A0A2P9DBH2</accession>
<feature type="transmembrane region" description="Helical" evidence="7">
    <location>
        <begin position="1700"/>
        <end position="1721"/>
    </location>
</feature>
<dbReference type="CDD" id="cd04037">
    <property type="entry name" value="C2E_Ferlin"/>
    <property type="match status" value="1"/>
</dbReference>
<dbReference type="GO" id="GO:0016020">
    <property type="term" value="C:membrane"/>
    <property type="evidence" value="ECO:0007669"/>
    <property type="project" value="UniProtKB-SubCell"/>
</dbReference>
<dbReference type="InterPro" id="IPR000008">
    <property type="entry name" value="C2_dom"/>
</dbReference>
<dbReference type="EMBL" id="LT969571">
    <property type="protein sequence ID" value="SOV78401.1"/>
    <property type="molecule type" value="Genomic_DNA"/>
</dbReference>
<feature type="domain" description="C2" evidence="8">
    <location>
        <begin position="154"/>
        <end position="277"/>
    </location>
</feature>
<evidence type="ECO:0000313" key="10">
    <source>
        <dbReference type="Proteomes" id="UP000240500"/>
    </source>
</evidence>
<dbReference type="InterPro" id="IPR035892">
    <property type="entry name" value="C2_domain_sf"/>
</dbReference>
<feature type="compositionally biased region" description="Basic and acidic residues" evidence="6">
    <location>
        <begin position="1095"/>
        <end position="1116"/>
    </location>
</feature>
<dbReference type="PANTHER" id="PTHR12546">
    <property type="entry name" value="FER-1-LIKE"/>
    <property type="match status" value="1"/>
</dbReference>
<feature type="compositionally biased region" description="Basic and acidic residues" evidence="6">
    <location>
        <begin position="1022"/>
        <end position="1087"/>
    </location>
</feature>
<feature type="domain" description="C2" evidence="8">
    <location>
        <begin position="646"/>
        <end position="768"/>
    </location>
</feature>
<dbReference type="GO" id="GO:0007009">
    <property type="term" value="P:plasma membrane organization"/>
    <property type="evidence" value="ECO:0007669"/>
    <property type="project" value="TreeGrafter"/>
</dbReference>
<gene>
    <name evidence="9" type="ORF">PRG01_0808200</name>
</gene>
<comment type="subcellular location">
    <subcellularLocation>
        <location evidence="1">Membrane</location>
        <topology evidence="1">Single-pass membrane protein</topology>
    </subcellularLocation>
</comment>
<dbReference type="InterPro" id="IPR012968">
    <property type="entry name" value="FerIin_dom"/>
</dbReference>
<dbReference type="SUPFAM" id="SSF49562">
    <property type="entry name" value="C2 domain (Calcium/lipid-binding domain, CaLB)"/>
    <property type="match status" value="5"/>
</dbReference>
<dbReference type="VEuPathDB" id="PlasmoDB:PRG01_0808200"/>
<dbReference type="Proteomes" id="UP000240500">
    <property type="component" value="Chromosome 8"/>
</dbReference>
<dbReference type="Gene3D" id="2.60.40.150">
    <property type="entry name" value="C2 domain"/>
    <property type="match status" value="5"/>
</dbReference>
<keyword evidence="3" id="KW-0677">Repeat</keyword>
<dbReference type="PROSITE" id="PS50004">
    <property type="entry name" value="C2"/>
    <property type="match status" value="5"/>
</dbReference>
<dbReference type="InterPro" id="IPR037721">
    <property type="entry name" value="Ferlin"/>
</dbReference>
<evidence type="ECO:0000256" key="7">
    <source>
        <dbReference type="SAM" id="Phobius"/>
    </source>
</evidence>
<evidence type="ECO:0000313" key="9">
    <source>
        <dbReference type="EMBL" id="SOV78401.1"/>
    </source>
</evidence>
<dbReference type="PANTHER" id="PTHR12546:SF33">
    <property type="entry name" value="SPERM VESICLE FUSION PROTEIN FER-1"/>
    <property type="match status" value="1"/>
</dbReference>
<dbReference type="OrthoDB" id="270970at2759"/>
<feature type="domain" description="C2" evidence="8">
    <location>
        <begin position="1"/>
        <end position="119"/>
    </location>
</feature>
<evidence type="ECO:0000256" key="1">
    <source>
        <dbReference type="ARBA" id="ARBA00004167"/>
    </source>
</evidence>
<evidence type="ECO:0000256" key="4">
    <source>
        <dbReference type="ARBA" id="ARBA00022989"/>
    </source>
</evidence>
<sequence>MSSIAKKTQYNIKVDIHEVKDLSFRESANEKEIIPNPYIEVTVNNEKKSTTKKNQAVNVVYNTSFNFSQDLTDYKFERTSVDVCVLHKYTIQSALIGKCSFGLNFVYSKVQHWLYRVWVKLRNPDLPLDDVGFLLISVGVYGPGDSIPIVNDSVKTDINEDVFSNKGLDIHITHYDLCLNIFRGQDIELVGHSTLFSNILEPYVKVSHNGFEECTKVIRNDPNPVWNLSIHIPTCTPCYDKNILVELINGEYNGIVIYSILLDFFEILKRELTPRWFNIYYNPQNQIMPKYSEYMQNGSIQINLNSTTTNNNNNNNNNTTTAINPLGNYLFSGAAEKIFKNATQAININDILGVTKVQNMFTDDTLKEFYLYGGRIFLSANATKTHSPGPICIKSAKVEVDAPNKEYIFCADIYEILSVRNNKMGNYDDYDGGYTTTTPNNNNNNNNNNDNIYNSNNIYNSASEKRRSRYNNNYDASGESIICVCALGPHKLKTIPLLPNEVGSYVLNENVGRIDEFRIFLPQNNNEQIYDIFLYIYIKSNLAVTNWINNRRSIYNSVLLNNEYESGDRNKKQGLHKMGSINNISEDIMQDSDFLNNYKLTSYVRIPYKYLLLNENKPKWFSMKNIETNVHEYNISFFANLIPYHAYKKRPKRLEYKLSRYFFRALIYEGLHFPAKGYNAFPDPYIKIELAGQVIKTSTILHTLNPNYYEAYEVQVILPTNLNLAPDISIEALSVNKSFLYNDDILLGSCTFPIMKVPTEWKKSPIWIPLKSSQYKKCKAKLLVAFELVPAEKVLDDTYPFYDDIRPSTLPGHVSLFLIGIRMFKPLKDPSVTVCFGRDVDDTSQFLWHETTNKVISGKEGNWNFLKYFSLDVMLPKRMQHHSFLEVRIEDRILNSGFTGTTVGNKHPVNATNNNLLIGTAYITLNPLLPWLDNYEKNECVELFKLHLLEEVLIEDAEMDRKSYNSALIYKKSSIMSRKLSNDNFETQEMGEENGIFNDIPMNTLEENVTIRGDDNSDDERDNSYDDDRDNSYDDDRDNIYDDDRDNIYDDDKNNSYDDDRDNIYDDDKNNSYDGDDKSGHYNHTWEDNNNNNVTRDHTCKHKNEDNNYRKEDEKRKREKKKIYTTNNDKRENKNTHINKKYKHVIDIKKKKRKKNIKKYINNEYVPYNDPDFSNVRIEETLEHVCFKINDLTKKENTYIYYNDEQETLCDSISTEKRKKLKDIHFFKGGKHDDKEKKSTIIDRKQPTTIYGFNEDMLNFQLSLADDDEQEEIQRDEMLYEYEVDMNTDDLPYLRATIFRCTDSGVPEAVGYLKYICNVYDEKTMYLKKEMIKKCDDLVREYRLTRNLVVRAYIIQARGLNPPSGATDITTYIWIKNSNDMTNIPGGLSHNIKDTGHTKKQGYKPEFNRCYQLLCSFPDESIVQVCIMNQGSLSDEIIGYTYIDMEDRYFNQKIRQLMIDDIMPIELRSLKLENSTISHGSLRCWFEIFNEEFAQLNPIKVLCSNEPDDYQLRLVIWKVNNAAMDDNSTISLFVRCIYTDEDREDRRDTDTHYNSKDGKGIFNWRFVYNIKIPTNATNIKIQIHNYALLSSNEPIGEATLDLSAHFYRARKKKGYYPIPRFWLSCKHPAHKNKVRGNVEIEGSILIKSEAELDPVGNGRDEPNKDPYLPPVTENRTYVDWVTINEKFGAATASIMYGLKWTGVWIVVGVIVIGIFFLIFLFK</sequence>
<feature type="domain" description="C2" evidence="8">
    <location>
        <begin position="1495"/>
        <end position="1616"/>
    </location>
</feature>
<evidence type="ECO:0000256" key="6">
    <source>
        <dbReference type="SAM" id="MobiDB-lite"/>
    </source>
</evidence>
<dbReference type="SMART" id="SM00239">
    <property type="entry name" value="C2"/>
    <property type="match status" value="5"/>
</dbReference>
<evidence type="ECO:0000256" key="3">
    <source>
        <dbReference type="ARBA" id="ARBA00022737"/>
    </source>
</evidence>
<organism evidence="9 10">
    <name type="scientific">Plasmodium reichenowi</name>
    <dbReference type="NCBI Taxonomy" id="5854"/>
    <lineage>
        <taxon>Eukaryota</taxon>
        <taxon>Sar</taxon>
        <taxon>Alveolata</taxon>
        <taxon>Apicomplexa</taxon>
        <taxon>Aconoidasida</taxon>
        <taxon>Haemosporida</taxon>
        <taxon>Plasmodiidae</taxon>
        <taxon>Plasmodium</taxon>
        <taxon>Plasmodium (Laverania)</taxon>
    </lineage>
</organism>
<name>A0A2P9DBH2_PLARE</name>
<proteinExistence type="predicted"/>